<evidence type="ECO:0000313" key="2">
    <source>
        <dbReference type="EMBL" id="SVA99229.1"/>
    </source>
</evidence>
<reference evidence="2" key="1">
    <citation type="submission" date="2018-05" db="EMBL/GenBank/DDBJ databases">
        <authorList>
            <person name="Lanie J.A."/>
            <person name="Ng W.-L."/>
            <person name="Kazmierczak K.M."/>
            <person name="Andrzejewski T.M."/>
            <person name="Davidsen T.M."/>
            <person name="Wayne K.J."/>
            <person name="Tettelin H."/>
            <person name="Glass J.I."/>
            <person name="Rusch D."/>
            <person name="Podicherti R."/>
            <person name="Tsui H.-C.T."/>
            <person name="Winkler M.E."/>
        </authorList>
    </citation>
    <scope>NUCLEOTIDE SEQUENCE</scope>
</reference>
<feature type="compositionally biased region" description="Low complexity" evidence="1">
    <location>
        <begin position="223"/>
        <end position="250"/>
    </location>
</feature>
<gene>
    <name evidence="2" type="ORF">METZ01_LOCUS152083</name>
</gene>
<sequence>MEEGLNTFKICYCDFINQLVLYDDQNNTIKTYVDKINSSDNLISDILNDMIDELPTYIDRIKENDWTVFDKDSEIKFLNDINIKTFWENIEKKDKKQVFSHIDYCFTIGKFVMGKATLNDIRGLYSIKENSKVEEVEEEDNENIEIEEATIVDENGNVMEEAEETEETHVITEEEQEKIMQDLNGITNDLEEIEKMCRNTLGDENLNKMQQQIQNMIGNIFTNNTENTENTENNENTENTENNENTENTNPLAGLFGGNGNEENPLAGLFGGNGNGENPLAGLFGGNGNSPFETMANDIKSKIDSGEIDENALEKSGEQMMQMIGNLSESLGPMLSNIMGGAMGGSTENNQKQDPLGRAMGGIMNAMSQKEDGENPFANILSSLGGTKLSNDEKSNLRREERLDRNRKEAEKKYKKKLRKKLRDRRRKKKQRGKK</sequence>
<feature type="region of interest" description="Disordered" evidence="1">
    <location>
        <begin position="369"/>
        <end position="435"/>
    </location>
</feature>
<organism evidence="2">
    <name type="scientific">marine metagenome</name>
    <dbReference type="NCBI Taxonomy" id="408172"/>
    <lineage>
        <taxon>unclassified sequences</taxon>
        <taxon>metagenomes</taxon>
        <taxon>ecological metagenomes</taxon>
    </lineage>
</organism>
<name>A0A382ACU9_9ZZZZ</name>
<accession>A0A382ACU9</accession>
<feature type="compositionally biased region" description="Polar residues" evidence="1">
    <location>
        <begin position="380"/>
        <end position="389"/>
    </location>
</feature>
<proteinExistence type="predicted"/>
<protein>
    <submittedName>
        <fullName evidence="2">Uncharacterized protein</fullName>
    </submittedName>
</protein>
<feature type="compositionally biased region" description="Basic and acidic residues" evidence="1">
    <location>
        <begin position="390"/>
        <end position="412"/>
    </location>
</feature>
<feature type="compositionally biased region" description="Basic residues" evidence="1">
    <location>
        <begin position="413"/>
        <end position="435"/>
    </location>
</feature>
<dbReference type="AlphaFoldDB" id="A0A382ACU9"/>
<feature type="region of interest" description="Disordered" evidence="1">
    <location>
        <begin position="340"/>
        <end position="359"/>
    </location>
</feature>
<dbReference type="EMBL" id="UINC01024815">
    <property type="protein sequence ID" value="SVA99229.1"/>
    <property type="molecule type" value="Genomic_DNA"/>
</dbReference>
<feature type="region of interest" description="Disordered" evidence="1">
    <location>
        <begin position="223"/>
        <end position="265"/>
    </location>
</feature>
<evidence type="ECO:0000256" key="1">
    <source>
        <dbReference type="SAM" id="MobiDB-lite"/>
    </source>
</evidence>